<evidence type="ECO:0000313" key="1">
    <source>
        <dbReference type="EMBL" id="SMX28961.1"/>
    </source>
</evidence>
<keyword evidence="2" id="KW-1185">Reference proteome</keyword>
<accession>A0A238JE51</accession>
<sequence length="170" mass="17799">MIVRALTLAGGLTGAVGLSQFPEFSQQYLQRLGGAVDELGIITQQYEADAAAASMALPDYISALSQEGALSKTQAGNMQAHLDRYSSLSAALTQLQGAGPFMRARLAANMSDHGVAKRTLDEFKPAIPATFEGAVFAGSGFLGGWLGIKLVFAFLAGLWGSATSLFRRPA</sequence>
<evidence type="ECO:0000313" key="2">
    <source>
        <dbReference type="Proteomes" id="UP000225972"/>
    </source>
</evidence>
<evidence type="ECO:0008006" key="3">
    <source>
        <dbReference type="Google" id="ProtNLM"/>
    </source>
</evidence>
<reference evidence="2" key="1">
    <citation type="submission" date="2017-05" db="EMBL/GenBank/DDBJ databases">
        <authorList>
            <person name="Rodrigo-Torres L."/>
            <person name="Arahal R. D."/>
            <person name="Lucena T."/>
        </authorList>
    </citation>
    <scope>NUCLEOTIDE SEQUENCE [LARGE SCALE GENOMIC DNA]</scope>
    <source>
        <strain evidence="2">CECT 8649</strain>
    </source>
</reference>
<dbReference type="Pfam" id="PF11157">
    <property type="entry name" value="DUF2937"/>
    <property type="match status" value="1"/>
</dbReference>
<dbReference type="Proteomes" id="UP000225972">
    <property type="component" value="Unassembled WGS sequence"/>
</dbReference>
<name>A0A238JE51_9RHOB</name>
<dbReference type="RefSeq" id="WP_099246679.1">
    <property type="nucleotide sequence ID" value="NZ_FXXP01000002.1"/>
</dbReference>
<dbReference type="OrthoDB" id="193051at2"/>
<organism evidence="1 2">
    <name type="scientific">Pelagimonas phthalicica</name>
    <dbReference type="NCBI Taxonomy" id="1037362"/>
    <lineage>
        <taxon>Bacteria</taxon>
        <taxon>Pseudomonadati</taxon>
        <taxon>Pseudomonadota</taxon>
        <taxon>Alphaproteobacteria</taxon>
        <taxon>Rhodobacterales</taxon>
        <taxon>Roseobacteraceae</taxon>
        <taxon>Pelagimonas</taxon>
    </lineage>
</organism>
<gene>
    <name evidence="1" type="ORF">TRP8649_03089</name>
</gene>
<protein>
    <recommendedName>
        <fullName evidence="3">DUF2937 family protein</fullName>
    </recommendedName>
</protein>
<dbReference type="EMBL" id="FXXP01000002">
    <property type="protein sequence ID" value="SMX28961.1"/>
    <property type="molecule type" value="Genomic_DNA"/>
</dbReference>
<proteinExistence type="predicted"/>
<dbReference type="AlphaFoldDB" id="A0A238JE51"/>
<dbReference type="InterPro" id="IPR022584">
    <property type="entry name" value="DUF2937"/>
</dbReference>